<dbReference type="PANTHER" id="PTHR30160">
    <property type="entry name" value="TETRAACYLDISACCHARIDE 4'-KINASE-RELATED"/>
    <property type="match status" value="1"/>
</dbReference>
<dbReference type="InterPro" id="IPR051199">
    <property type="entry name" value="LPS_LOS_Heptosyltrfase"/>
</dbReference>
<accession>A0ABX4BK41</accession>
<evidence type="ECO:0000313" key="4">
    <source>
        <dbReference type="Proteomes" id="UP000198382"/>
    </source>
</evidence>
<evidence type="ECO:0008006" key="5">
    <source>
        <dbReference type="Google" id="ProtNLM"/>
    </source>
</evidence>
<dbReference type="Gene3D" id="3.40.50.2000">
    <property type="entry name" value="Glycogen Phosphorylase B"/>
    <property type="match status" value="2"/>
</dbReference>
<dbReference type="SUPFAM" id="SSF53756">
    <property type="entry name" value="UDP-Glycosyltransferase/glycogen phosphorylase"/>
    <property type="match status" value="1"/>
</dbReference>
<dbReference type="InterPro" id="IPR002201">
    <property type="entry name" value="Glyco_trans_9"/>
</dbReference>
<protein>
    <recommendedName>
        <fullName evidence="5">Heptosyltransferase-2</fullName>
    </recommendedName>
</protein>
<proteinExistence type="predicted"/>
<reference evidence="3 4" key="1">
    <citation type="submission" date="2016-11" db="EMBL/GenBank/DDBJ databases">
        <title>Whole genomes of Flavobacteriaceae.</title>
        <authorList>
            <person name="Stine C."/>
            <person name="Li C."/>
            <person name="Tadesse D."/>
        </authorList>
    </citation>
    <scope>NUCLEOTIDE SEQUENCE [LARGE SCALE GENOMIC DNA]</scope>
    <source>
        <strain evidence="3 4">DSM 15937</strain>
    </source>
</reference>
<keyword evidence="4" id="KW-1185">Reference proteome</keyword>
<dbReference type="PANTHER" id="PTHR30160:SF7">
    <property type="entry name" value="ADP-HEPTOSE--LPS HEPTOSYLTRANSFERASE 2"/>
    <property type="match status" value="1"/>
</dbReference>
<evidence type="ECO:0000313" key="3">
    <source>
        <dbReference type="EMBL" id="OXA76073.1"/>
    </source>
</evidence>
<keyword evidence="2" id="KW-0808">Transferase</keyword>
<dbReference type="EMBL" id="MUGV01000039">
    <property type="protein sequence ID" value="OXA76073.1"/>
    <property type="molecule type" value="Genomic_DNA"/>
</dbReference>
<dbReference type="RefSeq" id="WP_074657120.1">
    <property type="nucleotide sequence ID" value="NZ_MUGV01000039.1"/>
</dbReference>
<dbReference type="CDD" id="cd03789">
    <property type="entry name" value="GT9_LPS_heptosyltransferase"/>
    <property type="match status" value="1"/>
</dbReference>
<comment type="caution">
    <text evidence="3">The sequence shown here is derived from an EMBL/GenBank/DDBJ whole genome shotgun (WGS) entry which is preliminary data.</text>
</comment>
<name>A0ABX4BK41_FLAFR</name>
<dbReference type="Pfam" id="PF01075">
    <property type="entry name" value="Glyco_transf_9"/>
    <property type="match status" value="1"/>
</dbReference>
<evidence type="ECO:0000256" key="1">
    <source>
        <dbReference type="ARBA" id="ARBA00022676"/>
    </source>
</evidence>
<dbReference type="Proteomes" id="UP000198382">
    <property type="component" value="Unassembled WGS sequence"/>
</dbReference>
<gene>
    <name evidence="3" type="ORF">B0A65_19660</name>
</gene>
<organism evidence="3 4">
    <name type="scientific">Flavobacterium frigidimaris</name>
    <dbReference type="NCBI Taxonomy" id="262320"/>
    <lineage>
        <taxon>Bacteria</taxon>
        <taxon>Pseudomonadati</taxon>
        <taxon>Bacteroidota</taxon>
        <taxon>Flavobacteriia</taxon>
        <taxon>Flavobacteriales</taxon>
        <taxon>Flavobacteriaceae</taxon>
        <taxon>Flavobacterium</taxon>
    </lineage>
</organism>
<evidence type="ECO:0000256" key="2">
    <source>
        <dbReference type="ARBA" id="ARBA00022679"/>
    </source>
</evidence>
<sequence length="353" mass="40468">MKILIIQQKRIGDVLLSSILCNSIKMTNPNATIDFMCYPNCTDVLLGNPNIDSVIVLPTEIRKSYLSLFKFIFEIKAKKYDVLIDAYGKLETNLITLFSGANTKISYYKWYSSLFYNHNITRLSKDKISVYGQAIDNRLLLLEPLKLDKINPYPKLYVAPKDNQDALALFAQNKINKDKKIVMFSLLGSEKSKTYPLKYMAEVVEYISNHKDVTILFNYFPSQIEDAKIVYNLCSEKTQEKIHFDLLANDLRSFIAIMELCDVIIGNDGGAINMAKALNKPSFTIFSAHVEKNDWATFEDGVKNISVHLNDYKPELIDNLPSKEIKSNSATLYNEFTPDLFRDQILFFVDQHL</sequence>
<keyword evidence="1" id="KW-0328">Glycosyltransferase</keyword>